<reference evidence="5" key="1">
    <citation type="submission" date="2018-09" db="EMBL/GenBank/DDBJ databases">
        <title>Genome sequencing of strain 2DFWR-13.</title>
        <authorList>
            <person name="Heo J."/>
            <person name="Kim S.-J."/>
            <person name="Kwon S.-W."/>
        </authorList>
    </citation>
    <scope>NUCLEOTIDE SEQUENCE [LARGE SCALE GENOMIC DNA]</scope>
    <source>
        <strain evidence="5">2DFWR-13</strain>
    </source>
</reference>
<dbReference type="PROSITE" id="PS50110">
    <property type="entry name" value="RESPONSE_REGULATORY"/>
    <property type="match status" value="1"/>
</dbReference>
<dbReference type="InterPro" id="IPR011006">
    <property type="entry name" value="CheY-like_superfamily"/>
</dbReference>
<dbReference type="SMART" id="SM00448">
    <property type="entry name" value="REC"/>
    <property type="match status" value="1"/>
</dbReference>
<gene>
    <name evidence="4" type="ORF">D7I47_06580</name>
</gene>
<dbReference type="RefSeq" id="WP_120762302.1">
    <property type="nucleotide sequence ID" value="NZ_CP032630.1"/>
</dbReference>
<evidence type="ECO:0000313" key="4">
    <source>
        <dbReference type="EMBL" id="AYF97954.1"/>
    </source>
</evidence>
<evidence type="ECO:0000313" key="5">
    <source>
        <dbReference type="Proteomes" id="UP000278886"/>
    </source>
</evidence>
<evidence type="ECO:0000256" key="2">
    <source>
        <dbReference type="PROSITE-ProRule" id="PRU00169"/>
    </source>
</evidence>
<dbReference type="EMBL" id="CP032630">
    <property type="protein sequence ID" value="AYF97954.1"/>
    <property type="molecule type" value="Genomic_DNA"/>
</dbReference>
<dbReference type="Proteomes" id="UP000278886">
    <property type="component" value="Chromosome"/>
</dbReference>
<evidence type="ECO:0000259" key="3">
    <source>
        <dbReference type="PROSITE" id="PS50110"/>
    </source>
</evidence>
<accession>A0A387B2Z1</accession>
<dbReference type="GO" id="GO:0000160">
    <property type="term" value="P:phosphorelay signal transduction system"/>
    <property type="evidence" value="ECO:0007669"/>
    <property type="project" value="InterPro"/>
</dbReference>
<dbReference type="InterPro" id="IPR050595">
    <property type="entry name" value="Bact_response_regulator"/>
</dbReference>
<organism evidence="4 5">
    <name type="scientific">Protaetiibacter intestinalis</name>
    <dbReference type="NCBI Taxonomy" id="2419774"/>
    <lineage>
        <taxon>Bacteria</taxon>
        <taxon>Bacillati</taxon>
        <taxon>Actinomycetota</taxon>
        <taxon>Actinomycetes</taxon>
        <taxon>Micrococcales</taxon>
        <taxon>Microbacteriaceae</taxon>
        <taxon>Protaetiibacter</taxon>
    </lineage>
</organism>
<dbReference type="InterPro" id="IPR001789">
    <property type="entry name" value="Sig_transdc_resp-reg_receiver"/>
</dbReference>
<evidence type="ECO:0000256" key="1">
    <source>
        <dbReference type="ARBA" id="ARBA00022553"/>
    </source>
</evidence>
<dbReference type="AlphaFoldDB" id="A0A387B2Z1"/>
<dbReference type="PANTHER" id="PTHR44591">
    <property type="entry name" value="STRESS RESPONSE REGULATOR PROTEIN 1"/>
    <property type="match status" value="1"/>
</dbReference>
<feature type="domain" description="Response regulatory" evidence="3">
    <location>
        <begin position="6"/>
        <end position="114"/>
    </location>
</feature>
<protein>
    <submittedName>
        <fullName evidence="4">Response regulator</fullName>
    </submittedName>
</protein>
<feature type="modified residue" description="4-aspartylphosphate" evidence="2">
    <location>
        <position position="55"/>
    </location>
</feature>
<name>A0A387B2Z1_9MICO</name>
<keyword evidence="5" id="KW-1185">Reference proteome</keyword>
<proteinExistence type="predicted"/>
<dbReference type="CDD" id="cd00156">
    <property type="entry name" value="REC"/>
    <property type="match status" value="1"/>
</dbReference>
<dbReference type="SUPFAM" id="SSF52172">
    <property type="entry name" value="CheY-like"/>
    <property type="match status" value="1"/>
</dbReference>
<keyword evidence="1 2" id="KW-0597">Phosphoprotein</keyword>
<dbReference type="OrthoDB" id="5244745at2"/>
<dbReference type="Gene3D" id="3.40.50.2300">
    <property type="match status" value="1"/>
</dbReference>
<sequence>MSDGLLALVVDDSDDQAELLRRYLERAGCRVVTASSAERALELLDGLDPALAVIDLVLPGISGEELAGRLRESHPGCLLAITSVLDASRYPEADAVLPKPFTGAQLARVAEQARRA</sequence>
<dbReference type="KEGG" id="lyd:D7I47_06580"/>
<dbReference type="PANTHER" id="PTHR44591:SF3">
    <property type="entry name" value="RESPONSE REGULATORY DOMAIN-CONTAINING PROTEIN"/>
    <property type="match status" value="1"/>
</dbReference>
<dbReference type="Pfam" id="PF00072">
    <property type="entry name" value="Response_reg"/>
    <property type="match status" value="1"/>
</dbReference>